<sequence>MVKILVKMLFYINSPKNCNTYHVNNLFYMTINSALSSILFRKNTEKH</sequence>
<protein>
    <submittedName>
        <fullName evidence="1">Uncharacterized protein</fullName>
    </submittedName>
</protein>
<evidence type="ECO:0000313" key="2">
    <source>
        <dbReference type="Proteomes" id="UP000004982"/>
    </source>
</evidence>
<dbReference type="Proteomes" id="UP000004982">
    <property type="component" value="Unassembled WGS sequence"/>
</dbReference>
<reference evidence="1 2" key="1">
    <citation type="submission" date="2011-05" db="EMBL/GenBank/DDBJ databases">
        <authorList>
            <person name="Muzny D."/>
            <person name="Qin X."/>
            <person name="Deng J."/>
            <person name="Jiang H."/>
            <person name="Liu Y."/>
            <person name="Qu J."/>
            <person name="Song X.-Z."/>
            <person name="Zhang L."/>
            <person name="Thornton R."/>
            <person name="Coyle M."/>
            <person name="Francisco L."/>
            <person name="Jackson L."/>
            <person name="Javaid M."/>
            <person name="Korchina V."/>
            <person name="Kovar C."/>
            <person name="Mata R."/>
            <person name="Mathew T."/>
            <person name="Ngo R."/>
            <person name="Nguyen L."/>
            <person name="Nguyen N."/>
            <person name="Okwuonu G."/>
            <person name="Ongeri F."/>
            <person name="Pham C."/>
            <person name="Simmons D."/>
            <person name="Wilczek-Boney K."/>
            <person name="Hale W."/>
            <person name="Jakkamsetti A."/>
            <person name="Pham P."/>
            <person name="Ruth R."/>
            <person name="San Lucas F."/>
            <person name="Warren J."/>
            <person name="Zhang J."/>
            <person name="Zhao Z."/>
            <person name="Zhou C."/>
            <person name="Zhu D."/>
            <person name="Lee S."/>
            <person name="Bess C."/>
            <person name="Blankenburg K."/>
            <person name="Forbes L."/>
            <person name="Fu Q."/>
            <person name="Gubbala S."/>
            <person name="Hirani K."/>
            <person name="Jayaseelan J.C."/>
            <person name="Lara F."/>
            <person name="Munidasa M."/>
            <person name="Palculict T."/>
            <person name="Patil S."/>
            <person name="Pu L.-L."/>
            <person name="Saada N."/>
            <person name="Tang L."/>
            <person name="Weissenberger G."/>
            <person name="Zhu Y."/>
            <person name="Hemphill L."/>
            <person name="Shang Y."/>
            <person name="Youmans B."/>
            <person name="Ayvaz T."/>
            <person name="Ross M."/>
            <person name="Santibanez J."/>
            <person name="Aqrawi P."/>
            <person name="Gross S."/>
            <person name="Joshi V."/>
            <person name="Fowler G."/>
            <person name="Nazareth L."/>
            <person name="Reid J."/>
            <person name="Worley K."/>
            <person name="Petrosino J."/>
            <person name="Highlander S."/>
            <person name="Gibbs R."/>
        </authorList>
    </citation>
    <scope>NUCLEOTIDE SEQUENCE [LARGE SCALE GENOMIC DNA]</scope>
    <source>
        <strain evidence="1 2">ATCC 33926</strain>
    </source>
</reference>
<gene>
    <name evidence="1" type="ORF">HMPREF9418_2381</name>
</gene>
<name>A0AA36UIH4_9NEIS</name>
<comment type="caution">
    <text evidence="1">The sequence shown here is derived from an EMBL/GenBank/DDBJ whole genome shotgun (WGS) entry which is preliminary data.</text>
</comment>
<organism evidence="1 2">
    <name type="scientific">Neisseria macacae ATCC 33926</name>
    <dbReference type="NCBI Taxonomy" id="997348"/>
    <lineage>
        <taxon>Bacteria</taxon>
        <taxon>Pseudomonadati</taxon>
        <taxon>Pseudomonadota</taxon>
        <taxon>Betaproteobacteria</taxon>
        <taxon>Neisseriales</taxon>
        <taxon>Neisseriaceae</taxon>
        <taxon>Neisseria</taxon>
    </lineage>
</organism>
<dbReference type="EMBL" id="AFQE01000117">
    <property type="protein sequence ID" value="EGQ75482.1"/>
    <property type="molecule type" value="Genomic_DNA"/>
</dbReference>
<dbReference type="AlphaFoldDB" id="A0AA36UIH4"/>
<accession>A0AA36UIH4</accession>
<evidence type="ECO:0000313" key="1">
    <source>
        <dbReference type="EMBL" id="EGQ75482.1"/>
    </source>
</evidence>
<proteinExistence type="predicted"/>